<accession>A0A095Z383</accession>
<evidence type="ECO:0000256" key="7">
    <source>
        <dbReference type="ARBA" id="ARBA00022989"/>
    </source>
</evidence>
<evidence type="ECO:0000256" key="5">
    <source>
        <dbReference type="ARBA" id="ARBA00022692"/>
    </source>
</evidence>
<protein>
    <recommendedName>
        <fullName evidence="9">Branched-chain amino acid transport system carrier protein</fullName>
    </recommendedName>
</protein>
<feature type="transmembrane region" description="Helical" evidence="9">
    <location>
        <begin position="45"/>
        <end position="66"/>
    </location>
</feature>
<dbReference type="PANTHER" id="PTHR30588">
    <property type="entry name" value="BRANCHED-CHAIN AMINO ACID TRANSPORT SYSTEM 2 CARRIER PROTEIN"/>
    <property type="match status" value="1"/>
</dbReference>
<comment type="function">
    <text evidence="9">Component of the transport system for branched-chain amino acids.</text>
</comment>
<keyword evidence="8 9" id="KW-0472">Membrane</keyword>
<dbReference type="GO" id="GO:0015820">
    <property type="term" value="P:L-leucine transport"/>
    <property type="evidence" value="ECO:0007669"/>
    <property type="project" value="TreeGrafter"/>
</dbReference>
<keyword evidence="11" id="KW-1185">Reference proteome</keyword>
<name>A0A095Z383_9BURK</name>
<feature type="transmembrane region" description="Helical" evidence="9">
    <location>
        <begin position="238"/>
        <end position="259"/>
    </location>
</feature>
<evidence type="ECO:0000313" key="10">
    <source>
        <dbReference type="EMBL" id="KGF29185.1"/>
    </source>
</evidence>
<evidence type="ECO:0000313" key="11">
    <source>
        <dbReference type="Proteomes" id="UP000029629"/>
    </source>
</evidence>
<keyword evidence="7 9" id="KW-1133">Transmembrane helix</keyword>
<feature type="transmembrane region" description="Helical" evidence="9">
    <location>
        <begin position="207"/>
        <end position="226"/>
    </location>
</feature>
<dbReference type="GO" id="GO:0015818">
    <property type="term" value="P:isoleucine transport"/>
    <property type="evidence" value="ECO:0007669"/>
    <property type="project" value="TreeGrafter"/>
</dbReference>
<comment type="caution">
    <text evidence="10">The sequence shown here is derived from an EMBL/GenBank/DDBJ whole genome shotgun (WGS) entry which is preliminary data.</text>
</comment>
<dbReference type="EMBL" id="JRNI01000043">
    <property type="protein sequence ID" value="KGF29185.1"/>
    <property type="molecule type" value="Genomic_DNA"/>
</dbReference>
<dbReference type="GO" id="GO:0015190">
    <property type="term" value="F:L-leucine transmembrane transporter activity"/>
    <property type="evidence" value="ECO:0007669"/>
    <property type="project" value="TreeGrafter"/>
</dbReference>
<feature type="transmembrane region" description="Helical" evidence="9">
    <location>
        <begin position="321"/>
        <end position="339"/>
    </location>
</feature>
<evidence type="ECO:0000256" key="6">
    <source>
        <dbReference type="ARBA" id="ARBA00022970"/>
    </source>
</evidence>
<keyword evidence="4" id="KW-1003">Cell membrane</keyword>
<feature type="transmembrane region" description="Helical" evidence="9">
    <location>
        <begin position="158"/>
        <end position="176"/>
    </location>
</feature>
<dbReference type="eggNOG" id="COG1114">
    <property type="taxonomic scope" value="Bacteria"/>
</dbReference>
<gene>
    <name evidence="10" type="ORF">HMPREF2130_08985</name>
</gene>
<dbReference type="GO" id="GO:0015188">
    <property type="term" value="F:L-isoleucine transmembrane transporter activity"/>
    <property type="evidence" value="ECO:0007669"/>
    <property type="project" value="TreeGrafter"/>
</dbReference>
<feature type="transmembrane region" description="Helical" evidence="9">
    <location>
        <begin position="345"/>
        <end position="366"/>
    </location>
</feature>
<sequence>MSVQASKKSPLALFVSTGLMLFALFFGAGNLIFPAHMGQQAGANYLEAVMGFVLTGAGLPLLGILAMSYSGARDVQHLASRVSPLFGVFFAVTLYLSIGPLFAMPRTATVAYEVGVSPYLDSETSSTWGLLLFSIAFFAVAFWLAMSPSKLLDRIGKILTPVLLVSIAILAFKSLLDPMGELTAPQGAYAVHPVVEGFLAGYQTMDALASLVFAIVVIGVLQAEGVKANEQLMRLTMGAGLLAALCLAVVYGLVTYLGAGSVEVTGWLSNGAAVLSETAHYYWGSMGNLLLLVIILLACLSTAVGLIAACAEYFSRLMPQLSYKLFVIIFTLISCGLANKGLEGIINFSIPVLMLLYPLTVVLILLTFANSLFKGRRIVYICTMLATLAVSLVDAWDAAFTLSPEAKAWLASYLPWHAIGLGWIVPALLGMLVGLILSAAGFKKTVS</sequence>
<feature type="transmembrane region" description="Helical" evidence="9">
    <location>
        <begin position="127"/>
        <end position="146"/>
    </location>
</feature>
<dbReference type="InterPro" id="IPR004685">
    <property type="entry name" value="Brnchd-chn_aa_trnsp_Livcs"/>
</dbReference>
<feature type="transmembrane region" description="Helical" evidence="9">
    <location>
        <begin position="78"/>
        <end position="98"/>
    </location>
</feature>
<evidence type="ECO:0000256" key="4">
    <source>
        <dbReference type="ARBA" id="ARBA00022475"/>
    </source>
</evidence>
<evidence type="ECO:0000256" key="1">
    <source>
        <dbReference type="ARBA" id="ARBA00004651"/>
    </source>
</evidence>
<keyword evidence="3 9" id="KW-0813">Transport</keyword>
<keyword evidence="6 9" id="KW-0029">Amino-acid transport</keyword>
<dbReference type="Pfam" id="PF05525">
    <property type="entry name" value="Branch_AA_trans"/>
    <property type="match status" value="1"/>
</dbReference>
<organism evidence="10 11">
    <name type="scientific">Oligella urethralis DNF00040</name>
    <dbReference type="NCBI Taxonomy" id="1401065"/>
    <lineage>
        <taxon>Bacteria</taxon>
        <taxon>Pseudomonadati</taxon>
        <taxon>Pseudomonadota</taxon>
        <taxon>Betaproteobacteria</taxon>
        <taxon>Burkholderiales</taxon>
        <taxon>Alcaligenaceae</taxon>
        <taxon>Oligella</taxon>
    </lineage>
</organism>
<dbReference type="AlphaFoldDB" id="A0A095Z383"/>
<dbReference type="OrthoDB" id="9783920at2"/>
<feature type="transmembrane region" description="Helical" evidence="9">
    <location>
        <begin position="378"/>
        <end position="396"/>
    </location>
</feature>
<evidence type="ECO:0000256" key="8">
    <source>
        <dbReference type="ARBA" id="ARBA00023136"/>
    </source>
</evidence>
<dbReference type="RefSeq" id="WP_036560165.1">
    <property type="nucleotide sequence ID" value="NZ_JRNI01000043.1"/>
</dbReference>
<feature type="transmembrane region" description="Helical" evidence="9">
    <location>
        <begin position="289"/>
        <end position="309"/>
    </location>
</feature>
<keyword evidence="5 9" id="KW-0812">Transmembrane</keyword>
<evidence type="ECO:0000256" key="2">
    <source>
        <dbReference type="ARBA" id="ARBA00008540"/>
    </source>
</evidence>
<dbReference type="Proteomes" id="UP000029629">
    <property type="component" value="Unassembled WGS sequence"/>
</dbReference>
<dbReference type="GO" id="GO:0005304">
    <property type="term" value="F:L-valine transmembrane transporter activity"/>
    <property type="evidence" value="ECO:0007669"/>
    <property type="project" value="TreeGrafter"/>
</dbReference>
<feature type="transmembrane region" description="Helical" evidence="9">
    <location>
        <begin position="12"/>
        <end position="33"/>
    </location>
</feature>
<dbReference type="PANTHER" id="PTHR30588:SF0">
    <property type="entry name" value="BRANCHED-CHAIN AMINO ACID PERMEASE BRNQ"/>
    <property type="match status" value="1"/>
</dbReference>
<evidence type="ECO:0000256" key="3">
    <source>
        <dbReference type="ARBA" id="ARBA00022448"/>
    </source>
</evidence>
<dbReference type="GO" id="GO:0005886">
    <property type="term" value="C:plasma membrane"/>
    <property type="evidence" value="ECO:0007669"/>
    <property type="project" value="UniProtKB-SubCell"/>
</dbReference>
<dbReference type="NCBIfam" id="TIGR00796">
    <property type="entry name" value="livcs"/>
    <property type="match status" value="1"/>
</dbReference>
<comment type="subcellular location">
    <subcellularLocation>
        <location evidence="9">Cell inner membrane</location>
        <topology evidence="9">Multi-pass membrane protein</topology>
    </subcellularLocation>
    <subcellularLocation>
        <location evidence="1">Cell membrane</location>
        <topology evidence="1">Multi-pass membrane protein</topology>
    </subcellularLocation>
</comment>
<reference evidence="10 11" key="1">
    <citation type="submission" date="2014-07" db="EMBL/GenBank/DDBJ databases">
        <authorList>
            <person name="McCorrison J."/>
            <person name="Sanka R."/>
            <person name="Torralba M."/>
            <person name="Gillis M."/>
            <person name="Haft D.H."/>
            <person name="Methe B."/>
            <person name="Sutton G."/>
            <person name="Nelson K.E."/>
        </authorList>
    </citation>
    <scope>NUCLEOTIDE SEQUENCE [LARGE SCALE GENOMIC DNA]</scope>
    <source>
        <strain evidence="10 11">DNF00040</strain>
    </source>
</reference>
<evidence type="ECO:0000256" key="9">
    <source>
        <dbReference type="RuleBase" id="RU362122"/>
    </source>
</evidence>
<proteinExistence type="inferred from homology"/>
<feature type="transmembrane region" description="Helical" evidence="9">
    <location>
        <begin position="416"/>
        <end position="442"/>
    </location>
</feature>
<comment type="similarity">
    <text evidence="2 9">Belongs to the branched chain amino acid transporter family.</text>
</comment>